<proteinExistence type="predicted"/>
<sequence length="62" mass="7232">MMTEMVERILCVIRNVRLHVLADRQTRIFGKLNKMQLQVDIDYRAAPNFSFEDASGNIRHLG</sequence>
<protein>
    <submittedName>
        <fullName evidence="1">Uncharacterized protein</fullName>
    </submittedName>
</protein>
<evidence type="ECO:0000313" key="1">
    <source>
        <dbReference type="EMBL" id="SPE18248.1"/>
    </source>
</evidence>
<dbReference type="Proteomes" id="UP000239735">
    <property type="component" value="Unassembled WGS sequence"/>
</dbReference>
<accession>A0A2N9L4M6</accession>
<dbReference type="EMBL" id="OKRB01000049">
    <property type="protein sequence ID" value="SPE18248.1"/>
    <property type="molecule type" value="Genomic_DNA"/>
</dbReference>
<gene>
    <name evidence="1" type="ORF">SBA5_1420008</name>
</gene>
<organism evidence="1 2">
    <name type="scientific">Candidatus Sulfuritelmatomonas gaucii</name>
    <dbReference type="NCBI Taxonomy" id="2043161"/>
    <lineage>
        <taxon>Bacteria</taxon>
        <taxon>Pseudomonadati</taxon>
        <taxon>Acidobacteriota</taxon>
        <taxon>Terriglobia</taxon>
        <taxon>Terriglobales</taxon>
        <taxon>Acidobacteriaceae</taxon>
        <taxon>Candidatus Sulfuritelmatomonas</taxon>
    </lineage>
</organism>
<name>A0A2N9L4M6_9BACT</name>
<evidence type="ECO:0000313" key="2">
    <source>
        <dbReference type="Proteomes" id="UP000239735"/>
    </source>
</evidence>
<reference evidence="2" key="1">
    <citation type="submission" date="2018-02" db="EMBL/GenBank/DDBJ databases">
        <authorList>
            <person name="Hausmann B."/>
        </authorList>
    </citation>
    <scope>NUCLEOTIDE SEQUENCE [LARGE SCALE GENOMIC DNA]</scope>
    <source>
        <strain evidence="2">Peat soil MAG SbA5</strain>
    </source>
</reference>
<dbReference type="AlphaFoldDB" id="A0A2N9L4M6"/>